<dbReference type="PATRIC" id="fig|1129794.4.peg.3063"/>
<evidence type="ECO:0000313" key="3">
    <source>
        <dbReference type="EMBL" id="AGH45189.1"/>
    </source>
</evidence>
<dbReference type="OrthoDB" id="5766995at2"/>
<reference evidence="3 4" key="1">
    <citation type="journal article" date="2013" name="Genome Announc.">
        <title>Complete Genome Sequence of Glaciecola psychrophila Strain 170T.</title>
        <authorList>
            <person name="Yin J."/>
            <person name="Chen J."/>
            <person name="Liu G."/>
            <person name="Yu Y."/>
            <person name="Song L."/>
            <person name="Wang X."/>
            <person name="Qu X."/>
        </authorList>
    </citation>
    <scope>NUCLEOTIDE SEQUENCE [LARGE SCALE GENOMIC DNA]</scope>
    <source>
        <strain evidence="3 4">170</strain>
    </source>
</reference>
<keyword evidence="2" id="KW-0472">Membrane</keyword>
<evidence type="ECO:0008006" key="5">
    <source>
        <dbReference type="Google" id="ProtNLM"/>
    </source>
</evidence>
<name>K6ZRW4_9ALTE</name>
<dbReference type="Proteomes" id="UP000011864">
    <property type="component" value="Chromosome"/>
</dbReference>
<gene>
    <name evidence="3" type="ORF">C427_3080</name>
</gene>
<dbReference type="AlphaFoldDB" id="K6ZRW4"/>
<accession>K6ZRW4</accession>
<dbReference type="KEGG" id="gps:C427_3080"/>
<dbReference type="EMBL" id="CP003837">
    <property type="protein sequence ID" value="AGH45189.1"/>
    <property type="molecule type" value="Genomic_DNA"/>
</dbReference>
<dbReference type="Pfam" id="PF14333">
    <property type="entry name" value="DUF4389"/>
    <property type="match status" value="1"/>
</dbReference>
<keyword evidence="2" id="KW-0812">Transmembrane</keyword>
<dbReference type="HOGENOM" id="CLU_147995_1_0_6"/>
<dbReference type="RefSeq" id="WP_007640001.1">
    <property type="nucleotide sequence ID" value="NC_020514.1"/>
</dbReference>
<feature type="transmembrane region" description="Helical" evidence="2">
    <location>
        <begin position="20"/>
        <end position="48"/>
    </location>
</feature>
<feature type="region of interest" description="Disordered" evidence="1">
    <location>
        <begin position="87"/>
        <end position="118"/>
    </location>
</feature>
<dbReference type="eggNOG" id="ENOG50332F0">
    <property type="taxonomic scope" value="Bacteria"/>
</dbReference>
<evidence type="ECO:0000256" key="2">
    <source>
        <dbReference type="SAM" id="Phobius"/>
    </source>
</evidence>
<protein>
    <recommendedName>
        <fullName evidence="5">Lipase</fullName>
    </recommendedName>
</protein>
<keyword evidence="4" id="KW-1185">Reference proteome</keyword>
<evidence type="ECO:0000256" key="1">
    <source>
        <dbReference type="SAM" id="MobiDB-lite"/>
    </source>
</evidence>
<proteinExistence type="predicted"/>
<keyword evidence="2" id="KW-1133">Transmembrane helix</keyword>
<evidence type="ECO:0000313" key="4">
    <source>
        <dbReference type="Proteomes" id="UP000011864"/>
    </source>
</evidence>
<sequence length="147" mass="16221">MNEKTKATLTNLDTWKRGLFMVVFSIISGAAKLIVTLVAVFQFVTLLFKGQTNQVVIPLGQNLSTYLYQITLFLTFKTDAMPFPFVPFPDGTPSSDLDEGDNEDNKENVATTEATTKDDEGIVDVADAEFKNEIETEKGTKNDPSNS</sequence>
<organism evidence="3 4">
    <name type="scientific">Paraglaciecola psychrophila 170</name>
    <dbReference type="NCBI Taxonomy" id="1129794"/>
    <lineage>
        <taxon>Bacteria</taxon>
        <taxon>Pseudomonadati</taxon>
        <taxon>Pseudomonadota</taxon>
        <taxon>Gammaproteobacteria</taxon>
        <taxon>Alteromonadales</taxon>
        <taxon>Alteromonadaceae</taxon>
        <taxon>Paraglaciecola</taxon>
    </lineage>
</organism>
<dbReference type="InterPro" id="IPR025498">
    <property type="entry name" value="DUF4389"/>
</dbReference>